<evidence type="ECO:0000256" key="2">
    <source>
        <dbReference type="ARBA" id="ARBA00022475"/>
    </source>
</evidence>
<evidence type="ECO:0000256" key="1">
    <source>
        <dbReference type="ARBA" id="ARBA00022448"/>
    </source>
</evidence>
<comment type="function">
    <text evidence="8">Probably functions as a manganese efflux pump.</text>
</comment>
<feature type="transmembrane region" description="Helical" evidence="8">
    <location>
        <begin position="132"/>
        <end position="154"/>
    </location>
</feature>
<dbReference type="PANTHER" id="PTHR35529:SF1">
    <property type="entry name" value="MANGANESE EFFLUX PUMP MNTP-RELATED"/>
    <property type="match status" value="1"/>
</dbReference>
<keyword evidence="7 8" id="KW-0464">Manganese</keyword>
<evidence type="ECO:0000256" key="5">
    <source>
        <dbReference type="ARBA" id="ARBA00023065"/>
    </source>
</evidence>
<accession>A0ABW2IQ84</accession>
<keyword evidence="2 8" id="KW-1003">Cell membrane</keyword>
<feature type="transmembrane region" description="Helical" evidence="8">
    <location>
        <begin position="102"/>
        <end position="125"/>
    </location>
</feature>
<gene>
    <name evidence="8" type="primary">mntP</name>
    <name evidence="10" type="ORF">ACFQS8_15500</name>
</gene>
<dbReference type="EMBL" id="JBHTBR010000009">
    <property type="protein sequence ID" value="MFC7293026.1"/>
    <property type="molecule type" value="Genomic_DNA"/>
</dbReference>
<feature type="transmembrane region" description="Helical" evidence="8">
    <location>
        <begin position="166"/>
        <end position="186"/>
    </location>
</feature>
<dbReference type="Proteomes" id="UP001596492">
    <property type="component" value="Unassembled WGS sequence"/>
</dbReference>
<keyword evidence="1 8" id="KW-0813">Transport</keyword>
<dbReference type="HAMAP" id="MF_01521">
    <property type="entry name" value="MntP_pump"/>
    <property type="match status" value="1"/>
</dbReference>
<feature type="chain" id="PRO_5045063735" description="Putative manganese efflux pump MntP" evidence="9">
    <location>
        <begin position="21"/>
        <end position="187"/>
    </location>
</feature>
<evidence type="ECO:0000256" key="4">
    <source>
        <dbReference type="ARBA" id="ARBA00022989"/>
    </source>
</evidence>
<evidence type="ECO:0000256" key="8">
    <source>
        <dbReference type="HAMAP-Rule" id="MF_01521"/>
    </source>
</evidence>
<comment type="caution">
    <text evidence="10">The sequence shown here is derived from an EMBL/GenBank/DDBJ whole genome shotgun (WGS) entry which is preliminary data.</text>
</comment>
<comment type="subcellular location">
    <subcellularLocation>
        <location evidence="8">Cell membrane</location>
        <topology evidence="8">Multi-pass membrane protein</topology>
    </subcellularLocation>
</comment>
<evidence type="ECO:0000256" key="9">
    <source>
        <dbReference type="SAM" id="SignalP"/>
    </source>
</evidence>
<dbReference type="InterPro" id="IPR003810">
    <property type="entry name" value="Mntp/YtaF"/>
</dbReference>
<sequence>MLSILTFLPLSLSLSTDAFAASLAVGAKAPHRKLRNAIKSGLTFGLAEGLMCLLGFGMGAYFAGIIQAFDHWIALILLTVIGVRMIQEGLNHDDEDNAPHPTSFIGTIITAIGTSIDAAAVGIALAMAGTSIWVCLLIGTTSFIISTVGFLIAPLVGARLGHRTEIIGGIVLIAIGVSIFCQHTIWA</sequence>
<keyword evidence="5 8" id="KW-0406">Ion transport</keyword>
<dbReference type="RefSeq" id="WP_382169080.1">
    <property type="nucleotide sequence ID" value="NZ_JBHTBR010000009.1"/>
</dbReference>
<name>A0ABW2IQ84_9PROT</name>
<comment type="similarity">
    <text evidence="8">Belongs to the MntP (TC 9.B.29) family.</text>
</comment>
<feature type="transmembrane region" description="Helical" evidence="8">
    <location>
        <begin position="44"/>
        <end position="65"/>
    </location>
</feature>
<keyword evidence="3 8" id="KW-0812">Transmembrane</keyword>
<evidence type="ECO:0000256" key="7">
    <source>
        <dbReference type="ARBA" id="ARBA00023211"/>
    </source>
</evidence>
<evidence type="ECO:0000313" key="10">
    <source>
        <dbReference type="EMBL" id="MFC7293026.1"/>
    </source>
</evidence>
<feature type="signal peptide" evidence="9">
    <location>
        <begin position="1"/>
        <end position="20"/>
    </location>
</feature>
<protein>
    <recommendedName>
        <fullName evidence="8">Putative manganese efflux pump MntP</fullName>
    </recommendedName>
</protein>
<evidence type="ECO:0000313" key="11">
    <source>
        <dbReference type="Proteomes" id="UP001596492"/>
    </source>
</evidence>
<keyword evidence="9" id="KW-0732">Signal</keyword>
<organism evidence="10 11">
    <name type="scientific">Hirschia litorea</name>
    <dbReference type="NCBI Taxonomy" id="1199156"/>
    <lineage>
        <taxon>Bacteria</taxon>
        <taxon>Pseudomonadati</taxon>
        <taxon>Pseudomonadota</taxon>
        <taxon>Alphaproteobacteria</taxon>
        <taxon>Hyphomonadales</taxon>
        <taxon>Hyphomonadaceae</taxon>
        <taxon>Hirschia</taxon>
    </lineage>
</organism>
<keyword evidence="11" id="KW-1185">Reference proteome</keyword>
<evidence type="ECO:0000256" key="6">
    <source>
        <dbReference type="ARBA" id="ARBA00023136"/>
    </source>
</evidence>
<feature type="transmembrane region" description="Helical" evidence="8">
    <location>
        <begin position="72"/>
        <end position="90"/>
    </location>
</feature>
<dbReference type="PANTHER" id="PTHR35529">
    <property type="entry name" value="MANGANESE EFFLUX PUMP MNTP-RELATED"/>
    <property type="match status" value="1"/>
</dbReference>
<dbReference type="Pfam" id="PF02659">
    <property type="entry name" value="Mntp"/>
    <property type="match status" value="1"/>
</dbReference>
<evidence type="ECO:0000256" key="3">
    <source>
        <dbReference type="ARBA" id="ARBA00022692"/>
    </source>
</evidence>
<keyword evidence="4 8" id="KW-1133">Transmembrane helix</keyword>
<reference evidence="11" key="1">
    <citation type="journal article" date="2019" name="Int. J. Syst. Evol. Microbiol.">
        <title>The Global Catalogue of Microorganisms (GCM) 10K type strain sequencing project: providing services to taxonomists for standard genome sequencing and annotation.</title>
        <authorList>
            <consortium name="The Broad Institute Genomics Platform"/>
            <consortium name="The Broad Institute Genome Sequencing Center for Infectious Disease"/>
            <person name="Wu L."/>
            <person name="Ma J."/>
        </authorList>
    </citation>
    <scope>NUCLEOTIDE SEQUENCE [LARGE SCALE GENOMIC DNA]</scope>
    <source>
        <strain evidence="11">CCUG 51308</strain>
    </source>
</reference>
<keyword evidence="6 8" id="KW-0472">Membrane</keyword>
<dbReference type="InterPro" id="IPR022929">
    <property type="entry name" value="Put_MntP"/>
</dbReference>
<proteinExistence type="inferred from homology"/>